<gene>
    <name evidence="3" type="ORF">EVJ58_g10314</name>
</gene>
<dbReference type="AlphaFoldDB" id="A0A4Y9XP71"/>
<evidence type="ECO:0000313" key="4">
    <source>
        <dbReference type="Proteomes" id="UP000298390"/>
    </source>
</evidence>
<feature type="compositionally biased region" description="Polar residues" evidence="1">
    <location>
        <begin position="331"/>
        <end position="346"/>
    </location>
</feature>
<feature type="domain" description="Tf2-1-like SH3-like" evidence="2">
    <location>
        <begin position="102"/>
        <end position="159"/>
    </location>
</feature>
<evidence type="ECO:0000259" key="2">
    <source>
        <dbReference type="Pfam" id="PF24626"/>
    </source>
</evidence>
<comment type="caution">
    <text evidence="3">The sequence shown here is derived from an EMBL/GenBank/DDBJ whole genome shotgun (WGS) entry which is preliminary data.</text>
</comment>
<feature type="region of interest" description="Disordered" evidence="1">
    <location>
        <begin position="326"/>
        <end position="354"/>
    </location>
</feature>
<evidence type="ECO:0000256" key="1">
    <source>
        <dbReference type="SAM" id="MobiDB-lite"/>
    </source>
</evidence>
<feature type="non-terminal residue" evidence="3">
    <location>
        <position position="410"/>
    </location>
</feature>
<evidence type="ECO:0000313" key="3">
    <source>
        <dbReference type="EMBL" id="TFY51906.1"/>
    </source>
</evidence>
<reference evidence="3 4" key="1">
    <citation type="submission" date="2019-01" db="EMBL/GenBank/DDBJ databases">
        <title>Genome sequencing of the rare red list fungi Fomitopsis rosea.</title>
        <authorList>
            <person name="Buettner E."/>
            <person name="Kellner H."/>
        </authorList>
    </citation>
    <scope>NUCLEOTIDE SEQUENCE [LARGE SCALE GENOMIC DNA]</scope>
    <source>
        <strain evidence="3 4">DSM 105464</strain>
    </source>
</reference>
<dbReference type="EMBL" id="SEKV01001081">
    <property type="protein sequence ID" value="TFY51906.1"/>
    <property type="molecule type" value="Genomic_DNA"/>
</dbReference>
<dbReference type="STRING" id="34475.A0A4Y9XP71"/>
<dbReference type="Pfam" id="PF24626">
    <property type="entry name" value="SH3_Tf2-1"/>
    <property type="match status" value="1"/>
</dbReference>
<dbReference type="InterPro" id="IPR056924">
    <property type="entry name" value="SH3_Tf2-1"/>
</dbReference>
<sequence length="410" mass="46969">MLRQCISPSQKDWVTRLPGIEFTLNLARSESTGYAPFFLNSGRMPRSMIWEDADKDEYPSVRVYAQKMKYAIMAAHDSIIAAWVKQTRDANRRRRPAPFVTGDLVYLSTKNISLPRGLARKLALKYIGPYKILEDYKNNSYKVDLSRNLKRHGVHNISHSSLLHIHEPNNNRLFPGRLDSQIAELEDRDNEWAIARIVSHTEHSSFYAYLADLFKNIAMGDNRQHACFRRTSNRLDGLLRDGNTDVEYFYSVVQLRAIASFDQRLRIYASDGEDNVCGLTVPGGYDTFTRMWSHNTECTYQFSRYDPATGRIDICRQPIPIDDFAPCQENRGVSSQSSEGKPQAAQQPGDGVSERSRLKKIYQHLLESNTESDMHRCGFIDAKKADRARARFQHELFGAGGDSQQQRPLF</sequence>
<proteinExistence type="predicted"/>
<protein>
    <recommendedName>
        <fullName evidence="2">Tf2-1-like SH3-like domain-containing protein</fullName>
    </recommendedName>
</protein>
<accession>A0A4Y9XP71</accession>
<dbReference type="Proteomes" id="UP000298390">
    <property type="component" value="Unassembled WGS sequence"/>
</dbReference>
<organism evidence="3 4">
    <name type="scientific">Rhodofomes roseus</name>
    <dbReference type="NCBI Taxonomy" id="34475"/>
    <lineage>
        <taxon>Eukaryota</taxon>
        <taxon>Fungi</taxon>
        <taxon>Dikarya</taxon>
        <taxon>Basidiomycota</taxon>
        <taxon>Agaricomycotina</taxon>
        <taxon>Agaricomycetes</taxon>
        <taxon>Polyporales</taxon>
        <taxon>Rhodofomes</taxon>
    </lineage>
</organism>
<name>A0A4Y9XP71_9APHY</name>